<evidence type="ECO:0008006" key="3">
    <source>
        <dbReference type="Google" id="ProtNLM"/>
    </source>
</evidence>
<name>A0AAV4P033_CAEEX</name>
<evidence type="ECO:0000313" key="1">
    <source>
        <dbReference type="EMBL" id="GIX90414.1"/>
    </source>
</evidence>
<dbReference type="EMBL" id="BPLR01021500">
    <property type="protein sequence ID" value="GIX90414.1"/>
    <property type="molecule type" value="Genomic_DNA"/>
</dbReference>
<comment type="caution">
    <text evidence="1">The sequence shown here is derived from an EMBL/GenBank/DDBJ whole genome shotgun (WGS) entry which is preliminary data.</text>
</comment>
<accession>A0AAV4P033</accession>
<protein>
    <recommendedName>
        <fullName evidence="3">Reverse transcriptase domain-containing protein</fullName>
    </recommendedName>
</protein>
<reference evidence="1 2" key="1">
    <citation type="submission" date="2021-06" db="EMBL/GenBank/DDBJ databases">
        <title>Caerostris extrusa draft genome.</title>
        <authorList>
            <person name="Kono N."/>
            <person name="Arakawa K."/>
        </authorList>
    </citation>
    <scope>NUCLEOTIDE SEQUENCE [LARGE SCALE GENOMIC DNA]</scope>
</reference>
<dbReference type="AlphaFoldDB" id="A0AAV4P033"/>
<gene>
    <name evidence="1" type="ORF">CEXT_126581</name>
</gene>
<keyword evidence="2" id="KW-1185">Reference proteome</keyword>
<organism evidence="1 2">
    <name type="scientific">Caerostris extrusa</name>
    <name type="common">Bark spider</name>
    <name type="synonym">Caerostris bankana</name>
    <dbReference type="NCBI Taxonomy" id="172846"/>
    <lineage>
        <taxon>Eukaryota</taxon>
        <taxon>Metazoa</taxon>
        <taxon>Ecdysozoa</taxon>
        <taxon>Arthropoda</taxon>
        <taxon>Chelicerata</taxon>
        <taxon>Arachnida</taxon>
        <taxon>Araneae</taxon>
        <taxon>Araneomorphae</taxon>
        <taxon>Entelegynae</taxon>
        <taxon>Araneoidea</taxon>
        <taxon>Araneidae</taxon>
        <taxon>Caerostris</taxon>
    </lineage>
</organism>
<evidence type="ECO:0000313" key="2">
    <source>
        <dbReference type="Proteomes" id="UP001054945"/>
    </source>
</evidence>
<proteinExistence type="predicted"/>
<sequence length="146" mass="16687">MEKLILNVLNWYLEDRNLIVNEQAGFRKNRSTTDQVTYLSQIVKNALDNRNILTTVYNNLKARGACEKIFEASLKGKNLGYQPLKARLIAQFSKPVNFVSNFTQFATTVQLPSERVKDFASRLEEVGLPLRALGRVQWRVGICPKN</sequence>
<dbReference type="Proteomes" id="UP001054945">
    <property type="component" value="Unassembled WGS sequence"/>
</dbReference>